<dbReference type="InterPro" id="IPR056924">
    <property type="entry name" value="SH3_Tf2-1"/>
</dbReference>
<dbReference type="OrthoDB" id="998764at2759"/>
<dbReference type="Pfam" id="PF24626">
    <property type="entry name" value="SH3_Tf2-1"/>
    <property type="match status" value="1"/>
</dbReference>
<evidence type="ECO:0000313" key="2">
    <source>
        <dbReference type="EMBL" id="KAA3461571.1"/>
    </source>
</evidence>
<organism evidence="2 3">
    <name type="scientific">Gossypium australe</name>
    <dbReference type="NCBI Taxonomy" id="47621"/>
    <lineage>
        <taxon>Eukaryota</taxon>
        <taxon>Viridiplantae</taxon>
        <taxon>Streptophyta</taxon>
        <taxon>Embryophyta</taxon>
        <taxon>Tracheophyta</taxon>
        <taxon>Spermatophyta</taxon>
        <taxon>Magnoliopsida</taxon>
        <taxon>eudicotyledons</taxon>
        <taxon>Gunneridae</taxon>
        <taxon>Pentapetalae</taxon>
        <taxon>rosids</taxon>
        <taxon>malvids</taxon>
        <taxon>Malvales</taxon>
        <taxon>Malvaceae</taxon>
        <taxon>Malvoideae</taxon>
        <taxon>Gossypium</taxon>
    </lineage>
</organism>
<accession>A0A5B6UTX4</accession>
<comment type="caution">
    <text evidence="2">The sequence shown here is derived from an EMBL/GenBank/DDBJ whole genome shotgun (WGS) entry which is preliminary data.</text>
</comment>
<reference evidence="3" key="1">
    <citation type="journal article" date="2019" name="Plant Biotechnol. J.">
        <title>Genome sequencing of the Australian wild diploid species Gossypium australe highlights disease resistance and delayed gland morphogenesis.</title>
        <authorList>
            <person name="Cai Y."/>
            <person name="Cai X."/>
            <person name="Wang Q."/>
            <person name="Wang P."/>
            <person name="Zhang Y."/>
            <person name="Cai C."/>
            <person name="Xu Y."/>
            <person name="Wang K."/>
            <person name="Zhou Z."/>
            <person name="Wang C."/>
            <person name="Geng S."/>
            <person name="Li B."/>
            <person name="Dong Q."/>
            <person name="Hou Y."/>
            <person name="Wang H."/>
            <person name="Ai P."/>
            <person name="Liu Z."/>
            <person name="Yi F."/>
            <person name="Sun M."/>
            <person name="An G."/>
            <person name="Cheng J."/>
            <person name="Zhang Y."/>
            <person name="Shi Q."/>
            <person name="Xie Y."/>
            <person name="Shi X."/>
            <person name="Chang Y."/>
            <person name="Huang F."/>
            <person name="Chen Y."/>
            <person name="Hong S."/>
            <person name="Mi L."/>
            <person name="Sun Q."/>
            <person name="Zhang L."/>
            <person name="Zhou B."/>
            <person name="Peng R."/>
            <person name="Zhang X."/>
            <person name="Liu F."/>
        </authorList>
    </citation>
    <scope>NUCLEOTIDE SEQUENCE [LARGE SCALE GENOMIC DNA]</scope>
    <source>
        <strain evidence="3">cv. PA1801</strain>
    </source>
</reference>
<dbReference type="AlphaFoldDB" id="A0A5B6UTX4"/>
<gene>
    <name evidence="2" type="ORF">EPI10_028130</name>
</gene>
<dbReference type="PANTHER" id="PTHR46148">
    <property type="entry name" value="CHROMO DOMAIN-CONTAINING PROTEIN"/>
    <property type="match status" value="1"/>
</dbReference>
<evidence type="ECO:0000259" key="1">
    <source>
        <dbReference type="Pfam" id="PF24626"/>
    </source>
</evidence>
<dbReference type="EMBL" id="SMMG02000009">
    <property type="protein sequence ID" value="KAA3461571.1"/>
    <property type="molecule type" value="Genomic_DNA"/>
</dbReference>
<sequence length="104" mass="12098">MGPELLQEMEEKKSYVDLKRNGIEFSVGGKEVLERIGPVAYKLALHPNLAKIQNIFHVYMLRKYSFNPFHDCSSESVTAKLYSERCSMGKRRDYETTSTTFHFK</sequence>
<evidence type="ECO:0000313" key="3">
    <source>
        <dbReference type="Proteomes" id="UP000325315"/>
    </source>
</evidence>
<feature type="domain" description="Tf2-1-like SH3-like" evidence="1">
    <location>
        <begin position="31"/>
        <end position="64"/>
    </location>
</feature>
<proteinExistence type="predicted"/>
<dbReference type="Proteomes" id="UP000325315">
    <property type="component" value="Unassembled WGS sequence"/>
</dbReference>
<dbReference type="PANTHER" id="PTHR46148:SF44">
    <property type="entry name" value="GAG-POL POLYPROTEIN"/>
    <property type="match status" value="1"/>
</dbReference>
<name>A0A5B6UTX4_9ROSI</name>
<keyword evidence="3" id="KW-1185">Reference proteome</keyword>
<protein>
    <submittedName>
        <fullName evidence="2">Transposon Ty3-G Gag-Pol polyprotein</fullName>
    </submittedName>
</protein>